<feature type="compositionally biased region" description="Acidic residues" evidence="1">
    <location>
        <begin position="153"/>
        <end position="178"/>
    </location>
</feature>
<dbReference type="AlphaFoldDB" id="A0A380T5K9"/>
<gene>
    <name evidence="2" type="ORF">CCOS864_04232</name>
</gene>
<dbReference type="Proteomes" id="UP000255177">
    <property type="component" value="Unassembled WGS sequence"/>
</dbReference>
<sequence>MGSIMEWKGAAPRGGSSGARILVAGAGLDHSAAEVDAAVAELERRDQRGATLAKLAQFRYLHGATIREQMHQVGLAEDADRTYRNWVKDLGEVVIEAEMVSRFEDVITAAKIELLNTLPDELAATLSAQYGVEVDDQLIRDPIEQILRRLSAYDEDDDDPEWDPDEPDDEEGSEEDGE</sequence>
<reference evidence="3" key="1">
    <citation type="submission" date="2018-07" db="EMBL/GenBank/DDBJ databases">
        <authorList>
            <person name="Blom J."/>
        </authorList>
    </citation>
    <scope>NUCLEOTIDE SEQUENCE [LARGE SCALE GENOMIC DNA]</scope>
    <source>
        <strain evidence="3">CCOS 864</strain>
    </source>
</reference>
<evidence type="ECO:0000313" key="3">
    <source>
        <dbReference type="Proteomes" id="UP000255177"/>
    </source>
</evidence>
<keyword evidence="3" id="KW-1185">Reference proteome</keyword>
<proteinExistence type="predicted"/>
<organism evidence="2 3">
    <name type="scientific">Pseudomonas wadenswilerensis</name>
    <dbReference type="NCBI Taxonomy" id="1785161"/>
    <lineage>
        <taxon>Bacteria</taxon>
        <taxon>Pseudomonadati</taxon>
        <taxon>Pseudomonadota</taxon>
        <taxon>Gammaproteobacteria</taxon>
        <taxon>Pseudomonadales</taxon>
        <taxon>Pseudomonadaceae</taxon>
        <taxon>Pseudomonas</taxon>
    </lineage>
</organism>
<dbReference type="RefSeq" id="WP_415842475.1">
    <property type="nucleotide sequence ID" value="NZ_CBCSFG010000005.1"/>
</dbReference>
<evidence type="ECO:0000313" key="2">
    <source>
        <dbReference type="EMBL" id="SUQ64766.1"/>
    </source>
</evidence>
<accession>A0A380T5K9</accession>
<dbReference type="EMBL" id="UIDD01000010">
    <property type="protein sequence ID" value="SUQ64766.1"/>
    <property type="molecule type" value="Genomic_DNA"/>
</dbReference>
<feature type="region of interest" description="Disordered" evidence="1">
    <location>
        <begin position="149"/>
        <end position="178"/>
    </location>
</feature>
<protein>
    <submittedName>
        <fullName evidence="2">DNA packaging protein</fullName>
    </submittedName>
</protein>
<evidence type="ECO:0000256" key="1">
    <source>
        <dbReference type="SAM" id="MobiDB-lite"/>
    </source>
</evidence>
<name>A0A380T5K9_9PSED</name>